<evidence type="ECO:0000313" key="3">
    <source>
        <dbReference type="EMBL" id="NMI01852.1"/>
    </source>
</evidence>
<feature type="compositionally biased region" description="Basic and acidic residues" evidence="1">
    <location>
        <begin position="1"/>
        <end position="12"/>
    </location>
</feature>
<protein>
    <recommendedName>
        <fullName evidence="2">DUF5709 domain-containing protein</fullName>
    </recommendedName>
</protein>
<feature type="compositionally biased region" description="Low complexity" evidence="1">
    <location>
        <begin position="188"/>
        <end position="210"/>
    </location>
</feature>
<feature type="region of interest" description="Disordered" evidence="1">
    <location>
        <begin position="130"/>
        <end position="210"/>
    </location>
</feature>
<reference evidence="3 4" key="1">
    <citation type="submission" date="2020-04" db="EMBL/GenBank/DDBJ databases">
        <authorList>
            <person name="Klaysubun C."/>
            <person name="Duangmal K."/>
            <person name="Lipun K."/>
        </authorList>
    </citation>
    <scope>NUCLEOTIDE SEQUENCE [LARGE SCALE GENOMIC DNA]</scope>
    <source>
        <strain evidence="3 4">K10HN5</strain>
    </source>
</reference>
<feature type="compositionally biased region" description="Basic and acidic residues" evidence="1">
    <location>
        <begin position="174"/>
        <end position="187"/>
    </location>
</feature>
<feature type="compositionally biased region" description="Acidic residues" evidence="1">
    <location>
        <begin position="132"/>
        <end position="145"/>
    </location>
</feature>
<dbReference type="EMBL" id="JAAXLA010000104">
    <property type="protein sequence ID" value="NMI01852.1"/>
    <property type="molecule type" value="Genomic_DNA"/>
</dbReference>
<name>A0ABX1SN68_9PSEU</name>
<comment type="caution">
    <text evidence="3">The sequence shown here is derived from an EMBL/GenBank/DDBJ whole genome shotgun (WGS) entry which is preliminary data.</text>
</comment>
<accession>A0ABX1SN68</accession>
<gene>
    <name evidence="3" type="ORF">HF526_31830</name>
</gene>
<feature type="compositionally biased region" description="Basic and acidic residues" evidence="1">
    <location>
        <begin position="63"/>
        <end position="76"/>
    </location>
</feature>
<feature type="compositionally biased region" description="Basic and acidic residues" evidence="1">
    <location>
        <begin position="151"/>
        <end position="165"/>
    </location>
</feature>
<feature type="region of interest" description="Disordered" evidence="1">
    <location>
        <begin position="1"/>
        <end position="105"/>
    </location>
</feature>
<feature type="domain" description="DUF5709" evidence="2">
    <location>
        <begin position="82"/>
        <end position="125"/>
    </location>
</feature>
<sequence length="210" mass="21456">MAQRDHEDRPDAPDMAEALQLDTDETLTGPSDADALDAGYVPPDRPYGLDDDAVTAAGQRRGQSLDDRLRRERPDTPEPGDTTRSGRLAAAGAGVTGEPGEDTGAVDVGIDGGAASAEEAAVHDVEAGIEPVVDDTPMEDPEVADGLDTGPRADRAERDAARDAAADGDPIAGWDRDHRTGAERIDATPDAAGAAAPASGRTDAGPNGVS</sequence>
<dbReference type="Proteomes" id="UP000820669">
    <property type="component" value="Unassembled WGS sequence"/>
</dbReference>
<evidence type="ECO:0000259" key="2">
    <source>
        <dbReference type="Pfam" id="PF18970"/>
    </source>
</evidence>
<evidence type="ECO:0000256" key="1">
    <source>
        <dbReference type="SAM" id="MobiDB-lite"/>
    </source>
</evidence>
<evidence type="ECO:0000313" key="4">
    <source>
        <dbReference type="Proteomes" id="UP000820669"/>
    </source>
</evidence>
<keyword evidence="4" id="KW-1185">Reference proteome</keyword>
<dbReference type="RefSeq" id="WP_169385364.1">
    <property type="nucleotide sequence ID" value="NZ_JAAXLA010000104.1"/>
</dbReference>
<proteinExistence type="predicted"/>
<dbReference type="Pfam" id="PF18970">
    <property type="entry name" value="DUF5709"/>
    <property type="match status" value="1"/>
</dbReference>
<organism evidence="3 4">
    <name type="scientific">Pseudonocardia acidicola</name>
    <dbReference type="NCBI Taxonomy" id="2724939"/>
    <lineage>
        <taxon>Bacteria</taxon>
        <taxon>Bacillati</taxon>
        <taxon>Actinomycetota</taxon>
        <taxon>Actinomycetes</taxon>
        <taxon>Pseudonocardiales</taxon>
        <taxon>Pseudonocardiaceae</taxon>
        <taxon>Pseudonocardia</taxon>
    </lineage>
</organism>
<dbReference type="InterPro" id="IPR043763">
    <property type="entry name" value="DUF5709"/>
</dbReference>